<evidence type="ECO:0008006" key="3">
    <source>
        <dbReference type="Google" id="ProtNLM"/>
    </source>
</evidence>
<keyword evidence="2" id="KW-1185">Reference proteome</keyword>
<gene>
    <name evidence="1" type="ORF">GCM10009839_08710</name>
</gene>
<reference evidence="2" key="1">
    <citation type="journal article" date="2019" name="Int. J. Syst. Evol. Microbiol.">
        <title>The Global Catalogue of Microorganisms (GCM) 10K type strain sequencing project: providing services to taxonomists for standard genome sequencing and annotation.</title>
        <authorList>
            <consortium name="The Broad Institute Genomics Platform"/>
            <consortium name="The Broad Institute Genome Sequencing Center for Infectious Disease"/>
            <person name="Wu L."/>
            <person name="Ma J."/>
        </authorList>
    </citation>
    <scope>NUCLEOTIDE SEQUENCE [LARGE SCALE GENOMIC DNA]</scope>
    <source>
        <strain evidence="2">JCM 16014</strain>
    </source>
</reference>
<protein>
    <recommendedName>
        <fullName evidence="3">Flagellar FliJ protein</fullName>
    </recommendedName>
</protein>
<sequence>MGPWRIRRRRAAYSRLVAQISEHEVVAAAEEIVGGAWMEGLRDAENQAETAKRVCTDIRDTAYEAYCSAKSGQDPDRLSESYQELAATQQALGRVRDRHDSLRRFADRERIAWAEAAKTRAQEILTDQELLSAAAYERESRTRNAR</sequence>
<dbReference type="EMBL" id="BAAAQN010000004">
    <property type="protein sequence ID" value="GAA2015647.1"/>
    <property type="molecule type" value="Genomic_DNA"/>
</dbReference>
<comment type="caution">
    <text evidence="1">The sequence shown here is derived from an EMBL/GenBank/DDBJ whole genome shotgun (WGS) entry which is preliminary data.</text>
</comment>
<evidence type="ECO:0000313" key="2">
    <source>
        <dbReference type="Proteomes" id="UP001500751"/>
    </source>
</evidence>
<accession>A0ABP5F5U1</accession>
<dbReference type="RefSeq" id="WP_344664172.1">
    <property type="nucleotide sequence ID" value="NZ_BAAAQN010000004.1"/>
</dbReference>
<proteinExistence type="predicted"/>
<dbReference type="Proteomes" id="UP001500751">
    <property type="component" value="Unassembled WGS sequence"/>
</dbReference>
<name>A0ABP5F5U1_9ACTN</name>
<evidence type="ECO:0000313" key="1">
    <source>
        <dbReference type="EMBL" id="GAA2015647.1"/>
    </source>
</evidence>
<organism evidence="1 2">
    <name type="scientific">Catenulispora yoronensis</name>
    <dbReference type="NCBI Taxonomy" id="450799"/>
    <lineage>
        <taxon>Bacteria</taxon>
        <taxon>Bacillati</taxon>
        <taxon>Actinomycetota</taxon>
        <taxon>Actinomycetes</taxon>
        <taxon>Catenulisporales</taxon>
        <taxon>Catenulisporaceae</taxon>
        <taxon>Catenulispora</taxon>
    </lineage>
</organism>